<dbReference type="KEGG" id="sxi:SXIM_32260"/>
<keyword evidence="3" id="KW-0732">Signal</keyword>
<dbReference type="AlphaFoldDB" id="A0A0F7FWE1"/>
<dbReference type="EMBL" id="CP009922">
    <property type="protein sequence ID" value="AKG44610.1"/>
    <property type="molecule type" value="Genomic_DNA"/>
</dbReference>
<dbReference type="Proteomes" id="UP000034034">
    <property type="component" value="Chromosome"/>
</dbReference>
<reference evidence="4" key="1">
    <citation type="submission" date="2019-08" db="EMBL/GenBank/DDBJ databases">
        <title>Complete genome sequence of a mangrove-derived Streptomyces xiamenensis.</title>
        <authorList>
            <person name="Xu J."/>
        </authorList>
    </citation>
    <scope>NUCLEOTIDE SEQUENCE</scope>
    <source>
        <strain evidence="4">318</strain>
    </source>
</reference>
<keyword evidence="2" id="KW-0812">Transmembrane</keyword>
<feature type="transmembrane region" description="Helical" evidence="2">
    <location>
        <begin position="327"/>
        <end position="345"/>
    </location>
</feature>
<evidence type="ECO:0000256" key="3">
    <source>
        <dbReference type="SAM" id="SignalP"/>
    </source>
</evidence>
<feature type="compositionally biased region" description="Basic and acidic residues" evidence="1">
    <location>
        <begin position="270"/>
        <end position="286"/>
    </location>
</feature>
<keyword evidence="2" id="KW-1133">Transmembrane helix</keyword>
<name>A0A0F7FWE1_9ACTN</name>
<dbReference type="HOGENOM" id="CLU_058234_0_0_11"/>
<dbReference type="SUPFAM" id="SSF50969">
    <property type="entry name" value="YVTN repeat-like/Quinoprotein amine dehydrogenase"/>
    <property type="match status" value="1"/>
</dbReference>
<feature type="chain" id="PRO_5038507608" evidence="3">
    <location>
        <begin position="18"/>
        <end position="357"/>
    </location>
</feature>
<protein>
    <submittedName>
        <fullName evidence="4">Membrane protein</fullName>
    </submittedName>
</protein>
<dbReference type="PATRIC" id="fig|408015.6.peg.3265"/>
<feature type="signal peptide" evidence="3">
    <location>
        <begin position="1"/>
        <end position="17"/>
    </location>
</feature>
<feature type="region of interest" description="Disordered" evidence="1">
    <location>
        <begin position="270"/>
        <end position="323"/>
    </location>
</feature>
<dbReference type="InterPro" id="IPR011044">
    <property type="entry name" value="Quino_amine_DH_bsu"/>
</dbReference>
<evidence type="ECO:0000256" key="2">
    <source>
        <dbReference type="SAM" id="Phobius"/>
    </source>
</evidence>
<sequence length="357" mass="38854">MTVWSAAAGVMSAVLLAAAPGARPTQDEAPQRFTIEDERITESSGLAASTRHPGVYWTHNDSGYGPYLYAVDAATGRTVATLTLQGAEMRDVEAIHFGPDGALYVGDIGDNFDGGWDEVWIYRVPEPEVLADATVVPDVYRVRYDDGPRDAESLMVHPQTGRVYIASKKRKEPGALYAGPETLSTTEVNTFERVADIDLWMTDGAFSPDGTRLALRGYFTARMYEWTEEGLGEQINRQLLIPAQPQGESMTFTPDGRYLMYGSEGERSEVVPVELKGELLPESLREEEPEGDGEDEGEADSGAVPPAQGNDPADPDAQGGAEEDSAAFTRLLATFALGTVLVVALRRLLFSRRRRDG</sequence>
<proteinExistence type="predicted"/>
<evidence type="ECO:0000313" key="5">
    <source>
        <dbReference type="Proteomes" id="UP000034034"/>
    </source>
</evidence>
<keyword evidence="5" id="KW-1185">Reference proteome</keyword>
<feature type="compositionally biased region" description="Acidic residues" evidence="1">
    <location>
        <begin position="287"/>
        <end position="299"/>
    </location>
</feature>
<dbReference type="RefSeq" id="WP_046724463.1">
    <property type="nucleotide sequence ID" value="NZ_CP009922.3"/>
</dbReference>
<dbReference type="STRING" id="408015.SXIM_32260"/>
<accession>A0A0F7FWE1</accession>
<keyword evidence="2" id="KW-0472">Membrane</keyword>
<dbReference type="Gene3D" id="2.130.10.10">
    <property type="entry name" value="YVTN repeat-like/Quinoprotein amine dehydrogenase"/>
    <property type="match status" value="1"/>
</dbReference>
<evidence type="ECO:0000256" key="1">
    <source>
        <dbReference type="SAM" id="MobiDB-lite"/>
    </source>
</evidence>
<evidence type="ECO:0000313" key="4">
    <source>
        <dbReference type="EMBL" id="AKG44610.1"/>
    </source>
</evidence>
<dbReference type="InterPro" id="IPR015943">
    <property type="entry name" value="WD40/YVTN_repeat-like_dom_sf"/>
</dbReference>
<gene>
    <name evidence="4" type="ORF">SXIM_32260</name>
</gene>
<organism evidence="4 5">
    <name type="scientific">Streptomyces xiamenensis</name>
    <dbReference type="NCBI Taxonomy" id="408015"/>
    <lineage>
        <taxon>Bacteria</taxon>
        <taxon>Bacillati</taxon>
        <taxon>Actinomycetota</taxon>
        <taxon>Actinomycetes</taxon>
        <taxon>Kitasatosporales</taxon>
        <taxon>Streptomycetaceae</taxon>
        <taxon>Streptomyces</taxon>
    </lineage>
</organism>